<dbReference type="InterPro" id="IPR036286">
    <property type="entry name" value="LexA/Signal_pep-like_sf"/>
</dbReference>
<dbReference type="Proteomes" id="UP001363151">
    <property type="component" value="Unassembled WGS sequence"/>
</dbReference>
<feature type="domain" description="Peptidase S26" evidence="7">
    <location>
        <begin position="69"/>
        <end position="245"/>
    </location>
</feature>
<dbReference type="PROSITE" id="PS00761">
    <property type="entry name" value="SPASE_I_3"/>
    <property type="match status" value="1"/>
</dbReference>
<dbReference type="InterPro" id="IPR000223">
    <property type="entry name" value="Pept_S26A_signal_pept_1"/>
</dbReference>
<keyword evidence="5" id="KW-1133">Transmembrane helix</keyword>
<feature type="region of interest" description="Disordered" evidence="6">
    <location>
        <begin position="1"/>
        <end position="28"/>
    </location>
</feature>
<dbReference type="InterPro" id="IPR019533">
    <property type="entry name" value="Peptidase_S26"/>
</dbReference>
<comment type="catalytic activity">
    <reaction evidence="1">
        <text>Cleavage of hydrophobic, N-terminal signal or leader sequences from secreted and periplasmic proteins.</text>
        <dbReference type="EC" id="3.4.21.89"/>
    </reaction>
</comment>
<keyword evidence="5" id="KW-0496">Mitochondrion</keyword>
<dbReference type="PRINTS" id="PR00727">
    <property type="entry name" value="LEADERPTASE"/>
</dbReference>
<dbReference type="InterPro" id="IPR019758">
    <property type="entry name" value="Pept_S26A_signal_pept_1_CS"/>
</dbReference>
<comment type="similarity">
    <text evidence="2 5">Belongs to the peptidase S26 family.</text>
</comment>
<evidence type="ECO:0000259" key="7">
    <source>
        <dbReference type="Pfam" id="PF10502"/>
    </source>
</evidence>
<protein>
    <recommendedName>
        <fullName evidence="5">Mitochondrial inner membrane protease subunit</fullName>
        <ecNumber evidence="5">3.4.21.-</ecNumber>
    </recommendedName>
</protein>
<comment type="subcellular location">
    <subcellularLocation>
        <location evidence="5">Mitochondrion inner membrane</location>
    </subcellularLocation>
</comment>
<evidence type="ECO:0000256" key="2">
    <source>
        <dbReference type="ARBA" id="ARBA00009370"/>
    </source>
</evidence>
<dbReference type="Gene3D" id="2.10.109.10">
    <property type="entry name" value="Umud Fragment, subunit A"/>
    <property type="match status" value="1"/>
</dbReference>
<dbReference type="InterPro" id="IPR019756">
    <property type="entry name" value="Pept_S26A_signal_pept_1_Ser-AS"/>
</dbReference>
<dbReference type="PROSITE" id="PS00760">
    <property type="entry name" value="SPASE_I_2"/>
    <property type="match status" value="1"/>
</dbReference>
<evidence type="ECO:0000256" key="3">
    <source>
        <dbReference type="ARBA" id="ARBA00022670"/>
    </source>
</evidence>
<dbReference type="PANTHER" id="PTHR43390:SF1">
    <property type="entry name" value="CHLOROPLAST PROCESSING PEPTIDASE"/>
    <property type="match status" value="1"/>
</dbReference>
<dbReference type="EC" id="3.4.21.-" evidence="5"/>
<dbReference type="Pfam" id="PF10502">
    <property type="entry name" value="Peptidase_S26"/>
    <property type="match status" value="1"/>
</dbReference>
<keyword evidence="9" id="KW-1185">Reference proteome</keyword>
<keyword evidence="5" id="KW-0812">Transmembrane</keyword>
<evidence type="ECO:0000313" key="8">
    <source>
        <dbReference type="EMBL" id="KAK7250155.1"/>
    </source>
</evidence>
<comment type="caution">
    <text evidence="8">The sequence shown here is derived from an EMBL/GenBank/DDBJ whole genome shotgun (WGS) entry which is preliminary data.</text>
</comment>
<sequence length="255" mass="28886">MPRNKRVAARTYGKPAPRQAKVSTAQADMRSRLERMTSNFDELVAWSIRGRADLDEAARKAFGASVRYYIRVITIGVLLRWFVVEPRYIPSQSMAPTFAPGDQIAIEKISTLYRRPERNDVVLFRPPEAAVEIMERNERTAARRRGQQPRDPRSARKPEVFVKRVVAGPGDVVEVRDGAVFVNGLPLDDSNFVGGNRPAYELGPLAVPPGQLFVLGDNRNRSFDSHVWGFVPRDNIVGHVILRYWPPERFGLIEH</sequence>
<dbReference type="NCBIfam" id="TIGR02227">
    <property type="entry name" value="sigpep_I_bact"/>
    <property type="match status" value="1"/>
</dbReference>
<gene>
    <name evidence="8" type="primary">TPP1</name>
    <name evidence="8" type="ORF">SO694_00006513</name>
</gene>
<dbReference type="InterPro" id="IPR019757">
    <property type="entry name" value="Pept_S26A_signal_pept_1_Lys-AS"/>
</dbReference>
<dbReference type="CDD" id="cd06530">
    <property type="entry name" value="S26_SPase_I"/>
    <property type="match status" value="1"/>
</dbReference>
<keyword evidence="3 5" id="KW-0645">Protease</keyword>
<evidence type="ECO:0000313" key="9">
    <source>
        <dbReference type="Proteomes" id="UP001363151"/>
    </source>
</evidence>
<evidence type="ECO:0000256" key="4">
    <source>
        <dbReference type="ARBA" id="ARBA00022801"/>
    </source>
</evidence>
<dbReference type="PANTHER" id="PTHR43390">
    <property type="entry name" value="SIGNAL PEPTIDASE I"/>
    <property type="match status" value="1"/>
</dbReference>
<accession>A0ABR1GA38</accession>
<proteinExistence type="inferred from homology"/>
<keyword evidence="4 5" id="KW-0378">Hydrolase</keyword>
<evidence type="ECO:0000256" key="1">
    <source>
        <dbReference type="ARBA" id="ARBA00000677"/>
    </source>
</evidence>
<feature type="transmembrane region" description="Helical" evidence="5">
    <location>
        <begin position="68"/>
        <end position="84"/>
    </location>
</feature>
<keyword evidence="5" id="KW-0999">Mitochondrion inner membrane</keyword>
<evidence type="ECO:0000256" key="6">
    <source>
        <dbReference type="SAM" id="MobiDB-lite"/>
    </source>
</evidence>
<dbReference type="SUPFAM" id="SSF51306">
    <property type="entry name" value="LexA/Signal peptidase"/>
    <property type="match status" value="1"/>
</dbReference>
<dbReference type="PROSITE" id="PS00501">
    <property type="entry name" value="SPASE_I_1"/>
    <property type="match status" value="1"/>
</dbReference>
<name>A0ABR1GA38_AURAN</name>
<dbReference type="EMBL" id="JBBJCI010000038">
    <property type="protein sequence ID" value="KAK7250155.1"/>
    <property type="molecule type" value="Genomic_DNA"/>
</dbReference>
<evidence type="ECO:0000256" key="5">
    <source>
        <dbReference type="RuleBase" id="RU362041"/>
    </source>
</evidence>
<organism evidence="8 9">
    <name type="scientific">Aureococcus anophagefferens</name>
    <name type="common">Harmful bloom alga</name>
    <dbReference type="NCBI Taxonomy" id="44056"/>
    <lineage>
        <taxon>Eukaryota</taxon>
        <taxon>Sar</taxon>
        <taxon>Stramenopiles</taxon>
        <taxon>Ochrophyta</taxon>
        <taxon>Pelagophyceae</taxon>
        <taxon>Pelagomonadales</taxon>
        <taxon>Pelagomonadaceae</taxon>
        <taxon>Aureococcus</taxon>
    </lineage>
</organism>
<keyword evidence="5" id="KW-0472">Membrane</keyword>
<reference evidence="8 9" key="1">
    <citation type="submission" date="2024-03" db="EMBL/GenBank/DDBJ databases">
        <title>Aureococcus anophagefferens CCMP1851 and Kratosvirus quantuckense: Draft genome of a second virus-susceptible host strain in the model system.</title>
        <authorList>
            <person name="Chase E."/>
            <person name="Truchon A.R."/>
            <person name="Schepens W."/>
            <person name="Wilhelm S.W."/>
        </authorList>
    </citation>
    <scope>NUCLEOTIDE SEQUENCE [LARGE SCALE GENOMIC DNA]</scope>
    <source>
        <strain evidence="8 9">CCMP1851</strain>
    </source>
</reference>